<dbReference type="RefSeq" id="WP_304448461.1">
    <property type="nucleotide sequence ID" value="NZ_JARRAH010000001.1"/>
</dbReference>
<comment type="pathway">
    <text evidence="1 9 11">Cofactor biosynthesis; thiamine diphosphate biosynthesis; thiamine phosphate from 4-amino-2-methyl-5-diphosphomethylpyrimidine and 4-methyl-5-(2-phosphoethyl)-thiazole: step 1/1.</text>
</comment>
<feature type="binding site" evidence="9">
    <location>
        <position position="70"/>
    </location>
    <ligand>
        <name>4-amino-2-methyl-5-(diphosphooxymethyl)pyrimidine</name>
        <dbReference type="ChEBI" id="CHEBI:57841"/>
    </ligand>
</feature>
<dbReference type="InterPro" id="IPR013785">
    <property type="entry name" value="Aldolase_TIM"/>
</dbReference>
<evidence type="ECO:0000256" key="9">
    <source>
        <dbReference type="HAMAP-Rule" id="MF_00097"/>
    </source>
</evidence>
<accession>A0ABD5U8U4</accession>
<evidence type="ECO:0000256" key="6">
    <source>
        <dbReference type="ARBA" id="ARBA00047334"/>
    </source>
</evidence>
<feature type="domain" description="Pterin-binding" evidence="12">
    <location>
        <begin position="83"/>
        <end position="211"/>
    </location>
</feature>
<feature type="binding site" evidence="9">
    <location>
        <position position="90"/>
    </location>
    <ligand>
        <name>Mg(2+)</name>
        <dbReference type="ChEBI" id="CHEBI:18420"/>
    </ligand>
</feature>
<dbReference type="CDD" id="cd00564">
    <property type="entry name" value="TMP_TenI"/>
    <property type="match status" value="1"/>
</dbReference>
<evidence type="ECO:0000256" key="11">
    <source>
        <dbReference type="RuleBase" id="RU004253"/>
    </source>
</evidence>
<dbReference type="Proteomes" id="UP001596406">
    <property type="component" value="Unassembled WGS sequence"/>
</dbReference>
<keyword evidence="4 9" id="KW-0460">Magnesium</keyword>
<proteinExistence type="inferred from homology"/>
<dbReference type="Pfam" id="PF02581">
    <property type="entry name" value="TMP-TENI"/>
    <property type="match status" value="1"/>
</dbReference>
<evidence type="ECO:0000256" key="4">
    <source>
        <dbReference type="ARBA" id="ARBA00022842"/>
    </source>
</evidence>
<protein>
    <recommendedName>
        <fullName evidence="9">Thiamine-phosphate synthase</fullName>
        <shortName evidence="9">TP synthase</shortName>
        <shortName evidence="9">TPS</shortName>
        <ecNumber evidence="9">2.5.1.3</ecNumber>
    </recommendedName>
    <alternativeName>
        <fullName evidence="9">Thiamine-phosphate pyrophosphorylase</fullName>
        <shortName evidence="9">TMP pyrophosphorylase</shortName>
        <shortName evidence="9">TMP-PPase</shortName>
    </alternativeName>
</protein>
<dbReference type="GO" id="GO:0004789">
    <property type="term" value="F:thiamine-phosphate diphosphorylase activity"/>
    <property type="evidence" value="ECO:0007669"/>
    <property type="project" value="UniProtKB-UniRule"/>
</dbReference>
<evidence type="ECO:0000256" key="5">
    <source>
        <dbReference type="ARBA" id="ARBA00022977"/>
    </source>
</evidence>
<comment type="similarity">
    <text evidence="9 10">Belongs to the thiamine-phosphate synthase family.</text>
</comment>
<comment type="caution">
    <text evidence="13">The sequence shown here is derived from an EMBL/GenBank/DDBJ whole genome shotgun (WGS) entry which is preliminary data.</text>
</comment>
<name>A0ABD5U8U4_9EURY</name>
<dbReference type="PANTHER" id="PTHR20857">
    <property type="entry name" value="THIAMINE-PHOSPHATE PYROPHOSPHORYLASE"/>
    <property type="match status" value="1"/>
</dbReference>
<dbReference type="GO" id="GO:0009229">
    <property type="term" value="P:thiamine diphosphate biosynthetic process"/>
    <property type="evidence" value="ECO:0007669"/>
    <property type="project" value="UniProtKB-UniRule"/>
</dbReference>
<evidence type="ECO:0000256" key="10">
    <source>
        <dbReference type="RuleBase" id="RU003826"/>
    </source>
</evidence>
<evidence type="ECO:0000256" key="2">
    <source>
        <dbReference type="ARBA" id="ARBA00022679"/>
    </source>
</evidence>
<evidence type="ECO:0000256" key="3">
    <source>
        <dbReference type="ARBA" id="ARBA00022723"/>
    </source>
</evidence>
<feature type="binding site" evidence="9">
    <location>
        <position position="71"/>
    </location>
    <ligand>
        <name>Mg(2+)</name>
        <dbReference type="ChEBI" id="CHEBI:18420"/>
    </ligand>
</feature>
<dbReference type="HAMAP" id="MF_00097">
    <property type="entry name" value="TMP_synthase"/>
    <property type="match status" value="1"/>
</dbReference>
<feature type="binding site" evidence="9">
    <location>
        <begin position="188"/>
        <end position="189"/>
    </location>
    <ligand>
        <name>2-[(2R,5Z)-2-carboxy-4-methylthiazol-5(2H)-ylidene]ethyl phosphate</name>
        <dbReference type="ChEBI" id="CHEBI:62899"/>
    </ligand>
</feature>
<dbReference type="InterPro" id="IPR034291">
    <property type="entry name" value="TMP_synthase"/>
</dbReference>
<feature type="binding site" evidence="9">
    <location>
        <begin position="135"/>
        <end position="137"/>
    </location>
    <ligand>
        <name>2-[(2R,5Z)-2-carboxy-4-methylthiazol-5(2H)-ylidene]ethyl phosphate</name>
        <dbReference type="ChEBI" id="CHEBI:62899"/>
    </ligand>
</feature>
<comment type="catalytic activity">
    <reaction evidence="7 9 10">
        <text>2-(2-carboxy-4-methylthiazol-5-yl)ethyl phosphate + 4-amino-2-methyl-5-(diphosphooxymethyl)pyrimidine + 2 H(+) = thiamine phosphate + CO2 + diphosphate</text>
        <dbReference type="Rhea" id="RHEA:47848"/>
        <dbReference type="ChEBI" id="CHEBI:15378"/>
        <dbReference type="ChEBI" id="CHEBI:16526"/>
        <dbReference type="ChEBI" id="CHEBI:33019"/>
        <dbReference type="ChEBI" id="CHEBI:37575"/>
        <dbReference type="ChEBI" id="CHEBI:57841"/>
        <dbReference type="ChEBI" id="CHEBI:62890"/>
        <dbReference type="EC" id="2.5.1.3"/>
    </reaction>
</comment>
<dbReference type="SUPFAM" id="SSF51391">
    <property type="entry name" value="Thiamin phosphate synthase"/>
    <property type="match status" value="1"/>
</dbReference>
<dbReference type="EMBL" id="JBHSXM010000001">
    <property type="protein sequence ID" value="MFC6836783.1"/>
    <property type="molecule type" value="Genomic_DNA"/>
</dbReference>
<evidence type="ECO:0000313" key="13">
    <source>
        <dbReference type="EMBL" id="MFC6836783.1"/>
    </source>
</evidence>
<evidence type="ECO:0000256" key="7">
    <source>
        <dbReference type="ARBA" id="ARBA00047851"/>
    </source>
</evidence>
<keyword evidence="14" id="KW-1185">Reference proteome</keyword>
<evidence type="ECO:0000259" key="12">
    <source>
        <dbReference type="PROSITE" id="PS50972"/>
    </source>
</evidence>
<feature type="binding site" evidence="9">
    <location>
        <begin position="38"/>
        <end position="42"/>
    </location>
    <ligand>
        <name>4-amino-2-methyl-5-(diphosphooxymethyl)pyrimidine</name>
        <dbReference type="ChEBI" id="CHEBI:57841"/>
    </ligand>
</feature>
<dbReference type="InterPro" id="IPR000489">
    <property type="entry name" value="Pterin-binding_dom"/>
</dbReference>
<dbReference type="InterPro" id="IPR036206">
    <property type="entry name" value="ThiamineP_synth_sf"/>
</dbReference>
<feature type="binding site" evidence="9">
    <location>
        <position position="109"/>
    </location>
    <ligand>
        <name>4-amino-2-methyl-5-(diphosphooxymethyl)pyrimidine</name>
        <dbReference type="ChEBI" id="CHEBI:57841"/>
    </ligand>
</feature>
<dbReference type="NCBIfam" id="TIGR00693">
    <property type="entry name" value="thiE"/>
    <property type="match status" value="1"/>
</dbReference>
<evidence type="ECO:0000256" key="8">
    <source>
        <dbReference type="ARBA" id="ARBA00047883"/>
    </source>
</evidence>
<dbReference type="Gene3D" id="3.20.20.70">
    <property type="entry name" value="Aldolase class I"/>
    <property type="match status" value="1"/>
</dbReference>
<dbReference type="AlphaFoldDB" id="A0ABD5U8U4"/>
<keyword evidence="5 9" id="KW-0784">Thiamine biosynthesis</keyword>
<evidence type="ECO:0000313" key="14">
    <source>
        <dbReference type="Proteomes" id="UP001596406"/>
    </source>
</evidence>
<sequence length="211" mass="21804">MNPDDLRVYLVTQQHLSAGRSTPAVVADALAGGATFVQLREKDRPARERYEVGRRVRELTAEADVPFVVNDRVDLALALDADGVHLGDDDLPVPVARDLLGDDAIVGRSVSTVAAAREAVDAGADYLGVGAVFATGSKDVDPADADIGLERVRDVADSVDVPFVGIGGITADNAARVVEAGADGVAVISALTDAPDVAAAARALREAVDRV</sequence>
<dbReference type="GO" id="GO:0000287">
    <property type="term" value="F:magnesium ion binding"/>
    <property type="evidence" value="ECO:0007669"/>
    <property type="project" value="UniProtKB-UniRule"/>
</dbReference>
<feature type="binding site" evidence="9">
    <location>
        <position position="138"/>
    </location>
    <ligand>
        <name>4-amino-2-methyl-5-(diphosphooxymethyl)pyrimidine</name>
        <dbReference type="ChEBI" id="CHEBI:57841"/>
    </ligand>
</feature>
<keyword evidence="3 9" id="KW-0479">Metal-binding</keyword>
<comment type="catalytic activity">
    <reaction evidence="6 9 10">
        <text>4-methyl-5-(2-phosphooxyethyl)-thiazole + 4-amino-2-methyl-5-(diphosphooxymethyl)pyrimidine + H(+) = thiamine phosphate + diphosphate</text>
        <dbReference type="Rhea" id="RHEA:22328"/>
        <dbReference type="ChEBI" id="CHEBI:15378"/>
        <dbReference type="ChEBI" id="CHEBI:33019"/>
        <dbReference type="ChEBI" id="CHEBI:37575"/>
        <dbReference type="ChEBI" id="CHEBI:57841"/>
        <dbReference type="ChEBI" id="CHEBI:58296"/>
        <dbReference type="EC" id="2.5.1.3"/>
    </reaction>
</comment>
<dbReference type="InterPro" id="IPR022998">
    <property type="entry name" value="ThiamineP_synth_TenI"/>
</dbReference>
<comment type="catalytic activity">
    <reaction evidence="8 9 10">
        <text>2-[(2R,5Z)-2-carboxy-4-methylthiazol-5(2H)-ylidene]ethyl phosphate + 4-amino-2-methyl-5-(diphosphooxymethyl)pyrimidine + 2 H(+) = thiamine phosphate + CO2 + diphosphate</text>
        <dbReference type="Rhea" id="RHEA:47844"/>
        <dbReference type="ChEBI" id="CHEBI:15378"/>
        <dbReference type="ChEBI" id="CHEBI:16526"/>
        <dbReference type="ChEBI" id="CHEBI:33019"/>
        <dbReference type="ChEBI" id="CHEBI:37575"/>
        <dbReference type="ChEBI" id="CHEBI:57841"/>
        <dbReference type="ChEBI" id="CHEBI:62899"/>
        <dbReference type="EC" id="2.5.1.3"/>
    </reaction>
</comment>
<keyword evidence="2 9" id="KW-0808">Transferase</keyword>
<comment type="cofactor">
    <cofactor evidence="9">
        <name>Mg(2+)</name>
        <dbReference type="ChEBI" id="CHEBI:18420"/>
    </cofactor>
    <text evidence="9">Binds 1 Mg(2+) ion per subunit.</text>
</comment>
<dbReference type="PROSITE" id="PS50972">
    <property type="entry name" value="PTERIN_BINDING"/>
    <property type="match status" value="1"/>
</dbReference>
<dbReference type="GO" id="GO:0009228">
    <property type="term" value="P:thiamine biosynthetic process"/>
    <property type="evidence" value="ECO:0007669"/>
    <property type="project" value="UniProtKB-KW"/>
</dbReference>
<comment type="function">
    <text evidence="9">Condenses 4-methyl-5-(beta-hydroxyethyl)thiazole monophosphate (THZ-P) and 2-methyl-4-amino-5-hydroxymethyl pyrimidine pyrophosphate (HMP-PP) to form thiamine monophosphate (TMP).</text>
</comment>
<reference evidence="13 14" key="1">
    <citation type="journal article" date="2019" name="Int. J. Syst. Evol. Microbiol.">
        <title>The Global Catalogue of Microorganisms (GCM) 10K type strain sequencing project: providing services to taxonomists for standard genome sequencing and annotation.</title>
        <authorList>
            <consortium name="The Broad Institute Genomics Platform"/>
            <consortium name="The Broad Institute Genome Sequencing Center for Infectious Disease"/>
            <person name="Wu L."/>
            <person name="Ma J."/>
        </authorList>
    </citation>
    <scope>NUCLEOTIDE SEQUENCE [LARGE SCALE GENOMIC DNA]</scope>
    <source>
        <strain evidence="13 14">PSRA2</strain>
    </source>
</reference>
<gene>
    <name evidence="9 13" type="primary">thiE</name>
    <name evidence="13" type="ORF">ACFQHK_09690</name>
</gene>
<organism evidence="13 14">
    <name type="scientific">Halomarina ordinaria</name>
    <dbReference type="NCBI Taxonomy" id="3033939"/>
    <lineage>
        <taxon>Archaea</taxon>
        <taxon>Methanobacteriati</taxon>
        <taxon>Methanobacteriota</taxon>
        <taxon>Stenosarchaea group</taxon>
        <taxon>Halobacteria</taxon>
        <taxon>Halobacteriales</taxon>
        <taxon>Natronomonadaceae</taxon>
        <taxon>Halomarina</taxon>
    </lineage>
</organism>
<evidence type="ECO:0000256" key="1">
    <source>
        <dbReference type="ARBA" id="ARBA00005165"/>
    </source>
</evidence>
<feature type="binding site" evidence="9">
    <location>
        <position position="168"/>
    </location>
    <ligand>
        <name>2-[(2R,5Z)-2-carboxy-4-methylthiazol-5(2H)-ylidene]ethyl phosphate</name>
        <dbReference type="ChEBI" id="CHEBI:62899"/>
    </ligand>
</feature>
<dbReference type="PANTHER" id="PTHR20857:SF15">
    <property type="entry name" value="THIAMINE-PHOSPHATE SYNTHASE"/>
    <property type="match status" value="1"/>
</dbReference>
<dbReference type="EC" id="2.5.1.3" evidence="9"/>
<dbReference type="FunFam" id="3.20.20.70:FF:000096">
    <property type="entry name" value="Thiamine-phosphate synthase"/>
    <property type="match status" value="1"/>
</dbReference>